<evidence type="ECO:0000313" key="3">
    <source>
        <dbReference type="Proteomes" id="UP000680865"/>
    </source>
</evidence>
<keyword evidence="3" id="KW-1185">Reference proteome</keyword>
<name>A0A919STH2_9ACTN</name>
<dbReference type="AlphaFoldDB" id="A0A919STH2"/>
<evidence type="ECO:0000256" key="1">
    <source>
        <dbReference type="SAM" id="MobiDB-lite"/>
    </source>
</evidence>
<reference evidence="2" key="1">
    <citation type="submission" date="2021-03" db="EMBL/GenBank/DDBJ databases">
        <title>Whole genome shotgun sequence of Actinoplanes consettensis NBRC 14913.</title>
        <authorList>
            <person name="Komaki H."/>
            <person name="Tamura T."/>
        </authorList>
    </citation>
    <scope>NUCLEOTIDE SEQUENCE</scope>
    <source>
        <strain evidence="2">NBRC 14913</strain>
    </source>
</reference>
<gene>
    <name evidence="2" type="ORF">Aco04nite_58410</name>
</gene>
<dbReference type="Proteomes" id="UP000680865">
    <property type="component" value="Unassembled WGS sequence"/>
</dbReference>
<organism evidence="2 3">
    <name type="scientific">Winogradskya consettensis</name>
    <dbReference type="NCBI Taxonomy" id="113560"/>
    <lineage>
        <taxon>Bacteria</taxon>
        <taxon>Bacillati</taxon>
        <taxon>Actinomycetota</taxon>
        <taxon>Actinomycetes</taxon>
        <taxon>Micromonosporales</taxon>
        <taxon>Micromonosporaceae</taxon>
        <taxon>Winogradskya</taxon>
    </lineage>
</organism>
<dbReference type="RefSeq" id="WP_213000430.1">
    <property type="nucleotide sequence ID" value="NZ_BAAATW010000001.1"/>
</dbReference>
<protein>
    <submittedName>
        <fullName evidence="2">Uncharacterized protein</fullName>
    </submittedName>
</protein>
<feature type="compositionally biased region" description="Low complexity" evidence="1">
    <location>
        <begin position="113"/>
        <end position="136"/>
    </location>
</feature>
<accession>A0A919STH2</accession>
<dbReference type="EMBL" id="BOQP01000034">
    <property type="protein sequence ID" value="GIM78050.1"/>
    <property type="molecule type" value="Genomic_DNA"/>
</dbReference>
<evidence type="ECO:0000313" key="2">
    <source>
        <dbReference type="EMBL" id="GIM78050.1"/>
    </source>
</evidence>
<comment type="caution">
    <text evidence="2">The sequence shown here is derived from an EMBL/GenBank/DDBJ whole genome shotgun (WGS) entry which is preliminary data.</text>
</comment>
<feature type="region of interest" description="Disordered" evidence="1">
    <location>
        <begin position="38"/>
        <end position="145"/>
    </location>
</feature>
<sequence length="145" mass="14432">MRLTPKSVFLGIVLLGFPFAVVLGWSLGHQEAPPAIVSAEPGGAGGIGAAPVRVDHPTAEATTSPRSESGPVSVIEPVATSVAPSAPPSSPAPATSETTSPAPTLTEPPVPTPTSATPSEPSASPSPSETSEPAPSWLGGLFLRR</sequence>
<feature type="compositionally biased region" description="Low complexity" evidence="1">
    <location>
        <begin position="92"/>
        <end position="105"/>
    </location>
</feature>
<proteinExistence type="predicted"/>